<reference evidence="3 4" key="2">
    <citation type="journal article" date="2013" name="Genome Announc.">
        <title>Draft Genome Sequence of Methylobacterium mesophilicum Strain SR1.6/6, Isolated from Citrus sinensis.</title>
        <authorList>
            <person name="Marinho Almeida D."/>
            <person name="Dini-Andreote F."/>
            <person name="Camargo Neves A.A."/>
            <person name="Juca Ramos R.T."/>
            <person name="Andreote F.D."/>
            <person name="Carneiro A.R."/>
            <person name="Oliveira de Souza Lima A."/>
            <person name="Caracciolo Gomes de Sa P.H."/>
            <person name="Ribeiro Barbosa M.S."/>
            <person name="Araujo W.L."/>
            <person name="Silva A."/>
        </authorList>
    </citation>
    <scope>NUCLEOTIDE SEQUENCE [LARGE SCALE GENOMIC DNA]</scope>
    <source>
        <strain evidence="3 4">SR1.6/6</strain>
    </source>
</reference>
<dbReference type="Proteomes" id="UP000012488">
    <property type="component" value="Chromosome"/>
</dbReference>
<sequence>MTFLDRRIFVAPLALLLLQSSVVFAQTIPPSTPEKGGFDWSSVAIALINQSFALVLAIGSYYINKKIRDQQMRDLLSKSLTSAVGVVKGAAADALKSSKNLVATTGNTNVDAGVQYVLNNASEAITHFNISNEKIAEKILARVGLVDAGITPP</sequence>
<evidence type="ECO:0000256" key="2">
    <source>
        <dbReference type="SAM" id="SignalP"/>
    </source>
</evidence>
<keyword evidence="1" id="KW-0812">Transmembrane</keyword>
<feature type="chain" id="PRO_5025662412" description="Holin" evidence="2">
    <location>
        <begin position="26"/>
        <end position="153"/>
    </location>
</feature>
<protein>
    <recommendedName>
        <fullName evidence="5">Holin</fullName>
    </recommendedName>
</protein>
<evidence type="ECO:0000313" key="4">
    <source>
        <dbReference type="Proteomes" id="UP000012488"/>
    </source>
</evidence>
<dbReference type="EMBL" id="CP043538">
    <property type="protein sequence ID" value="QGY01478.1"/>
    <property type="molecule type" value="Genomic_DNA"/>
</dbReference>
<evidence type="ECO:0000256" key="1">
    <source>
        <dbReference type="SAM" id="Phobius"/>
    </source>
</evidence>
<gene>
    <name evidence="3" type="ORF">MMSR116_05855</name>
</gene>
<keyword evidence="1" id="KW-1133">Transmembrane helix</keyword>
<reference evidence="3 4" key="1">
    <citation type="journal article" date="2012" name="Genet. Mol. Biol.">
        <title>Analysis of 16S rRNA and mxaF genes revealing insights into Methylobacterium niche-specific plant association.</title>
        <authorList>
            <person name="Dourado M.N."/>
            <person name="Andreote F.D."/>
            <person name="Dini-Andreote F."/>
            <person name="Conti R."/>
            <person name="Araujo J.M."/>
            <person name="Araujo W.L."/>
        </authorList>
    </citation>
    <scope>NUCLEOTIDE SEQUENCE [LARGE SCALE GENOMIC DNA]</scope>
    <source>
        <strain evidence="3 4">SR1.6/6</strain>
    </source>
</reference>
<evidence type="ECO:0008006" key="5">
    <source>
        <dbReference type="Google" id="ProtNLM"/>
    </source>
</evidence>
<organism evidence="3 4">
    <name type="scientific">Methylobacterium mesophilicum SR1.6/6</name>
    <dbReference type="NCBI Taxonomy" id="908290"/>
    <lineage>
        <taxon>Bacteria</taxon>
        <taxon>Pseudomonadati</taxon>
        <taxon>Pseudomonadota</taxon>
        <taxon>Alphaproteobacteria</taxon>
        <taxon>Hyphomicrobiales</taxon>
        <taxon>Methylobacteriaceae</taxon>
        <taxon>Methylobacterium</taxon>
    </lineage>
</organism>
<keyword evidence="2" id="KW-0732">Signal</keyword>
<feature type="transmembrane region" description="Helical" evidence="1">
    <location>
        <begin position="41"/>
        <end position="63"/>
    </location>
</feature>
<dbReference type="RefSeq" id="WP_158168528.1">
    <property type="nucleotide sequence ID" value="NZ_CP043538.1"/>
</dbReference>
<accession>A0A6B9FKN6</accession>
<evidence type="ECO:0000313" key="3">
    <source>
        <dbReference type="EMBL" id="QGY01478.1"/>
    </source>
</evidence>
<name>A0A6B9FKN6_9HYPH</name>
<dbReference type="KEGG" id="mmes:MMSR116_05855"/>
<dbReference type="AlphaFoldDB" id="A0A6B9FKN6"/>
<keyword evidence="1" id="KW-0472">Membrane</keyword>
<proteinExistence type="predicted"/>
<feature type="signal peptide" evidence="2">
    <location>
        <begin position="1"/>
        <end position="25"/>
    </location>
</feature>